<dbReference type="InterPro" id="IPR043502">
    <property type="entry name" value="DNA/RNA_pol_sf"/>
</dbReference>
<dbReference type="Gene3D" id="3.60.10.10">
    <property type="entry name" value="Endonuclease/exonuclease/phosphatase"/>
    <property type="match status" value="1"/>
</dbReference>
<dbReference type="Pfam" id="PF00078">
    <property type="entry name" value="RVT_1"/>
    <property type="match status" value="1"/>
</dbReference>
<name>A0A1M2VA00_TRAPU</name>
<feature type="domain" description="RNase H type-1" evidence="3">
    <location>
        <begin position="1153"/>
        <end position="1296"/>
    </location>
</feature>
<dbReference type="GO" id="GO:0003676">
    <property type="term" value="F:nucleic acid binding"/>
    <property type="evidence" value="ECO:0007669"/>
    <property type="project" value="InterPro"/>
</dbReference>
<sequence>MSRIGVLLMQETHLTNERVADLHRMFANRIKILHSAHPTAPTQKEGVAVVLNKKIVNTDGAKMTVIVPGRAIQLSLPWRGGEKRELLCVYAPTSAGVAERRAFYREVGDFYRARPNHPKPDLMAGDFNNVEDSLDRLPATEDAVDASVEDLDNLKIELGLMMVDGWREIHPTERNFTFQRGTGEARTMSRLDRIYVTRDLARWARDWKIEPVGVRTDHNMVSVMLSTPSEPEVGKGRPVFPLHLLKDKKLATRMKARGIEAMQDLEKTERSGRTQERNPQTVLCELKKDWLAMARRREKETVPKLVKEMELLEEKLGEITKNQTVGETERAEETMALTDQLRKLKEKRHKQQQINAKAKHRAEGERPTKYWTRLHRKQAPRELIPAFEREGVLTPQGEKIYESNPVKMAKMAMTHHDDIQKDGEDVTPPETRERDIQAALESITCTVDNGQAEAMGAPITWEDVELSLRFAKTGTAPGLDGIQYEVWKAVQARFVEDSRHPERLKLDIIKLLAAAYEDVRVHGVCPGTNLAEGWMSPIYKEKGERTKVVNYRPITLLNTDYKLLSKVLAIRLAAVAPEIVHPAQAGFVPGRRLRNHTQLAKMMITWAEAREVNGAIVALDQEKAYDKIAHDYLWRVLAAFGIPEEFTGIVKSLYANARTSVVINGVTSDTYKIYRGVRQGDPLSCLLFDLAIEPLSAMIRNSPLKGLSIPSSGKALKATLFADDTTVYLSAEDDFQTLQNILDAWCSAAKARFNIKKTEIIPLGAKSFRKAMAEEYEQTGRWQNYPAGVHVARDGVAVRILGAFMGNGVEQCAVWSPKIEKVQSVLEQWKKGSATVTGKAHTIQMMLGGMTQFLTDVQRMPEGVVKRMTKMARDYVWNDKQHVPIATEHLYLPVEEGGIGLLDLEARNEAIDIMWLKDYLRYGEDRADWARVADDLLAATVPKDTHLKDEQLRTSTFLQHWKPATTKLMPDLKAMIGVAKKYGVRQEAIAFSRAALREMPMWDHNQTRRRDMGRLSAKSATTTCMKKNHKLRTVGGFEQLANHLANRDHKPTMRCVCKDCENQVTEHRCANPHRCYLRAKQILDLLPPKWDPRKEQPEDYEESDNEWAQGLGVEATVVDRRVTTKGPLGETFRVFTDGRPLSRSPPSLKVQRISDFQTIGTDGSCVQNGNADAKAGAGVYVAQGSVENIARRLPKGLLQSNQTAEMAATLLATTELEDQRPLIHESDSMTVIKALTVNRKRHEDEGYILQRNGELTKAAVAALREKATLTAMRWVKGHTGQERNEGADRLAAEGTELHQQQELEYVVPDELTLSGAKMSVITQRLAYKAIRQRKAGKTKQRPSTKSNLDKIKTDVSVAFGRKVTNEAIWVSLTNGSISRECRQFLWRSIHDSFMVGRHWQRPAMSDELQARATCKVCGTLESMEHILIECDAMGRATIWRLLRKLWENAGFGWSPPTVGTTLGVACTTLTAENGSRKTWQEKLWMTLYSESTYLVWKLRCERVIQNEGAQFTAQEVKQRWYATMNRRLNLDRRAAAVSKIGRKEKIRDAENIWYPVVAEVNSLPTNWITNSEVLVGIRQD</sequence>
<dbReference type="InterPro" id="IPR012337">
    <property type="entry name" value="RNaseH-like_sf"/>
</dbReference>
<dbReference type="SUPFAM" id="SSF56672">
    <property type="entry name" value="DNA/RNA polymerases"/>
    <property type="match status" value="1"/>
</dbReference>
<protein>
    <submittedName>
        <fullName evidence="4">Transposon TX1 uncharacterized 149 kDa protein</fullName>
    </submittedName>
</protein>
<dbReference type="InterPro" id="IPR036691">
    <property type="entry name" value="Endo/exonu/phosph_ase_sf"/>
</dbReference>
<dbReference type="STRING" id="154538.A0A1M2VA00"/>
<evidence type="ECO:0000313" key="5">
    <source>
        <dbReference type="Proteomes" id="UP000184267"/>
    </source>
</evidence>
<feature type="domain" description="Reverse transcriptase" evidence="2">
    <location>
        <begin position="519"/>
        <end position="787"/>
    </location>
</feature>
<dbReference type="PROSITE" id="PS50879">
    <property type="entry name" value="RNASE_H_1"/>
    <property type="match status" value="1"/>
</dbReference>
<proteinExistence type="predicted"/>
<keyword evidence="5" id="KW-1185">Reference proteome</keyword>
<dbReference type="PROSITE" id="PS50878">
    <property type="entry name" value="RT_POL"/>
    <property type="match status" value="1"/>
</dbReference>
<dbReference type="InterPro" id="IPR002156">
    <property type="entry name" value="RNaseH_domain"/>
</dbReference>
<dbReference type="PANTHER" id="PTHR19446">
    <property type="entry name" value="REVERSE TRANSCRIPTASES"/>
    <property type="match status" value="1"/>
</dbReference>
<dbReference type="Proteomes" id="UP000184267">
    <property type="component" value="Unassembled WGS sequence"/>
</dbReference>
<feature type="coiled-coil region" evidence="1">
    <location>
        <begin position="295"/>
        <end position="361"/>
    </location>
</feature>
<dbReference type="Pfam" id="PF03372">
    <property type="entry name" value="Exo_endo_phos"/>
    <property type="match status" value="1"/>
</dbReference>
<keyword evidence="1" id="KW-0175">Coiled coil</keyword>
<dbReference type="OrthoDB" id="2751000at2759"/>
<dbReference type="GO" id="GO:0004523">
    <property type="term" value="F:RNA-DNA hybrid ribonuclease activity"/>
    <property type="evidence" value="ECO:0007669"/>
    <property type="project" value="InterPro"/>
</dbReference>
<comment type="caution">
    <text evidence="4">The sequence shown here is derived from an EMBL/GenBank/DDBJ whole genome shotgun (WGS) entry which is preliminary data.</text>
</comment>
<dbReference type="InterPro" id="IPR005135">
    <property type="entry name" value="Endo/exonuclease/phosphatase"/>
</dbReference>
<evidence type="ECO:0000313" key="4">
    <source>
        <dbReference type="EMBL" id="OJT04480.1"/>
    </source>
</evidence>
<organism evidence="4 5">
    <name type="scientific">Trametes pubescens</name>
    <name type="common">White-rot fungus</name>
    <dbReference type="NCBI Taxonomy" id="154538"/>
    <lineage>
        <taxon>Eukaryota</taxon>
        <taxon>Fungi</taxon>
        <taxon>Dikarya</taxon>
        <taxon>Basidiomycota</taxon>
        <taxon>Agaricomycotina</taxon>
        <taxon>Agaricomycetes</taxon>
        <taxon>Polyporales</taxon>
        <taxon>Polyporaceae</taxon>
        <taxon>Trametes</taxon>
    </lineage>
</organism>
<dbReference type="InterPro" id="IPR036397">
    <property type="entry name" value="RNaseH_sf"/>
</dbReference>
<gene>
    <name evidence="4" type="ORF">TRAPUB_4750</name>
</gene>
<evidence type="ECO:0000259" key="2">
    <source>
        <dbReference type="PROSITE" id="PS50878"/>
    </source>
</evidence>
<dbReference type="SUPFAM" id="SSF56219">
    <property type="entry name" value="DNase I-like"/>
    <property type="match status" value="1"/>
</dbReference>
<accession>A0A1M2VA00</accession>
<dbReference type="CDD" id="cd01650">
    <property type="entry name" value="RT_nLTR_like"/>
    <property type="match status" value="1"/>
</dbReference>
<reference evidence="4 5" key="1">
    <citation type="submission" date="2016-10" db="EMBL/GenBank/DDBJ databases">
        <title>Genome sequence of the basidiomycete white-rot fungus Trametes pubescens.</title>
        <authorList>
            <person name="Makela M.R."/>
            <person name="Granchi Z."/>
            <person name="Peng M."/>
            <person name="De Vries R.P."/>
            <person name="Grigoriev I."/>
            <person name="Riley R."/>
            <person name="Hilden K."/>
        </authorList>
    </citation>
    <scope>NUCLEOTIDE SEQUENCE [LARGE SCALE GENOMIC DNA]</scope>
    <source>
        <strain evidence="4 5">FBCC735</strain>
    </source>
</reference>
<dbReference type="InterPro" id="IPR000477">
    <property type="entry name" value="RT_dom"/>
</dbReference>
<dbReference type="SUPFAM" id="SSF53098">
    <property type="entry name" value="Ribonuclease H-like"/>
    <property type="match status" value="1"/>
</dbReference>
<evidence type="ECO:0000259" key="3">
    <source>
        <dbReference type="PROSITE" id="PS50879"/>
    </source>
</evidence>
<dbReference type="Pfam" id="PF00075">
    <property type="entry name" value="RNase_H"/>
    <property type="match status" value="1"/>
</dbReference>
<dbReference type="EMBL" id="MNAD01001539">
    <property type="protein sequence ID" value="OJT04480.1"/>
    <property type="molecule type" value="Genomic_DNA"/>
</dbReference>
<evidence type="ECO:0000256" key="1">
    <source>
        <dbReference type="SAM" id="Coils"/>
    </source>
</evidence>
<dbReference type="Gene3D" id="3.30.420.10">
    <property type="entry name" value="Ribonuclease H-like superfamily/Ribonuclease H"/>
    <property type="match status" value="1"/>
</dbReference>